<sequence length="111" mass="12473">MKKMKLNLMKSEEEEEEEEEEEVEESAAGVKRCVAGIRRGGRGCGAWQEVCKGVRPKEGKNVYVPADLSGVMLCDGVACVAQGRVRGQRKKKRPKEAPGEKFWLWRRLALP</sequence>
<dbReference type="RefSeq" id="XP_003174848.1">
    <property type="nucleotide sequence ID" value="XM_003174800.1"/>
</dbReference>
<keyword evidence="3" id="KW-1185">Reference proteome</keyword>
<dbReference type="HOGENOM" id="CLU_2157756_0_0_1"/>
<reference evidence="3" key="1">
    <citation type="journal article" date="2012" name="MBio">
        <title>Comparative genome analysis of Trichophyton rubrum and related dermatophytes reveals candidate genes involved in infection.</title>
        <authorList>
            <person name="Martinez D.A."/>
            <person name="Oliver B.G."/>
            <person name="Graeser Y."/>
            <person name="Goldberg J.M."/>
            <person name="Li W."/>
            <person name="Martinez-Rossi N.M."/>
            <person name="Monod M."/>
            <person name="Shelest E."/>
            <person name="Barton R.C."/>
            <person name="Birch E."/>
            <person name="Brakhage A.A."/>
            <person name="Chen Z."/>
            <person name="Gurr S.J."/>
            <person name="Heiman D."/>
            <person name="Heitman J."/>
            <person name="Kosti I."/>
            <person name="Rossi A."/>
            <person name="Saif S."/>
            <person name="Samalova M."/>
            <person name="Saunders C.W."/>
            <person name="Shea T."/>
            <person name="Summerbell R.C."/>
            <person name="Xu J."/>
            <person name="Young S."/>
            <person name="Zeng Q."/>
            <person name="Birren B.W."/>
            <person name="Cuomo C.A."/>
            <person name="White T.C."/>
        </authorList>
    </citation>
    <scope>NUCLEOTIDE SEQUENCE [LARGE SCALE GENOMIC DNA]</scope>
    <source>
        <strain evidence="3">ATCC MYA-4604 / CBS 118893</strain>
    </source>
</reference>
<evidence type="ECO:0000256" key="1">
    <source>
        <dbReference type="SAM" id="MobiDB-lite"/>
    </source>
</evidence>
<accession>E4UR90</accession>
<feature type="region of interest" description="Disordered" evidence="1">
    <location>
        <begin position="1"/>
        <end position="26"/>
    </location>
</feature>
<evidence type="ECO:0000313" key="2">
    <source>
        <dbReference type="EMBL" id="EFQ99365.1"/>
    </source>
</evidence>
<proteinExistence type="predicted"/>
<evidence type="ECO:0000313" key="3">
    <source>
        <dbReference type="Proteomes" id="UP000002669"/>
    </source>
</evidence>
<feature type="compositionally biased region" description="Acidic residues" evidence="1">
    <location>
        <begin position="12"/>
        <end position="25"/>
    </location>
</feature>
<dbReference type="AlphaFoldDB" id="E4UR90"/>
<protein>
    <submittedName>
        <fullName evidence="2">Uncharacterized protein</fullName>
    </submittedName>
</protein>
<name>E4UR90_ARTGP</name>
<dbReference type="Proteomes" id="UP000002669">
    <property type="component" value="Unassembled WGS sequence"/>
</dbReference>
<organism evidence="3">
    <name type="scientific">Arthroderma gypseum (strain ATCC MYA-4604 / CBS 118893)</name>
    <name type="common">Microsporum gypseum</name>
    <dbReference type="NCBI Taxonomy" id="535722"/>
    <lineage>
        <taxon>Eukaryota</taxon>
        <taxon>Fungi</taxon>
        <taxon>Dikarya</taxon>
        <taxon>Ascomycota</taxon>
        <taxon>Pezizomycotina</taxon>
        <taxon>Eurotiomycetes</taxon>
        <taxon>Eurotiomycetidae</taxon>
        <taxon>Onygenales</taxon>
        <taxon>Arthrodermataceae</taxon>
        <taxon>Nannizzia</taxon>
    </lineage>
</organism>
<dbReference type="EMBL" id="DS989823">
    <property type="protein sequence ID" value="EFQ99365.1"/>
    <property type="molecule type" value="Genomic_DNA"/>
</dbReference>
<dbReference type="VEuPathDB" id="FungiDB:MGYG_08973"/>
<dbReference type="GeneID" id="10030149"/>
<dbReference type="InParanoid" id="E4UR90"/>
<gene>
    <name evidence="2" type="ORF">MGYG_08973</name>
</gene>